<sequence>MNQEHTVEVICAVSSVAAWNELLQDTAALLENPGAHHKALLKGAYALYQARIVDRDGLGDLLKQADGALAYAVEALLGQLGE</sequence>
<comment type="caution">
    <text evidence="1">The sequence shown here is derived from an EMBL/GenBank/DDBJ whole genome shotgun (WGS) entry which is preliminary data.</text>
</comment>
<dbReference type="RefSeq" id="WP_177104959.1">
    <property type="nucleotide sequence ID" value="NZ_JACAQB010000022.1"/>
</dbReference>
<dbReference type="EMBL" id="JACAQB010000022">
    <property type="protein sequence ID" value="NWB99097.1"/>
    <property type="molecule type" value="Genomic_DNA"/>
</dbReference>
<protein>
    <submittedName>
        <fullName evidence="1">Uncharacterized protein</fullName>
    </submittedName>
</protein>
<organism evidence="1 2">
    <name type="scientific">Pseudomonas gingeri</name>
    <dbReference type="NCBI Taxonomy" id="117681"/>
    <lineage>
        <taxon>Bacteria</taxon>
        <taxon>Pseudomonadati</taxon>
        <taxon>Pseudomonadota</taxon>
        <taxon>Gammaproteobacteria</taxon>
        <taxon>Pseudomonadales</taxon>
        <taxon>Pseudomonadaceae</taxon>
        <taxon>Pseudomonas</taxon>
    </lineage>
</organism>
<evidence type="ECO:0000313" key="2">
    <source>
        <dbReference type="Proteomes" id="UP000539985"/>
    </source>
</evidence>
<gene>
    <name evidence="1" type="ORF">HX882_24690</name>
</gene>
<dbReference type="AlphaFoldDB" id="A0A7Y7XFW8"/>
<accession>A0A7Y7XFW8</accession>
<evidence type="ECO:0000313" key="1">
    <source>
        <dbReference type="EMBL" id="NWB99097.1"/>
    </source>
</evidence>
<dbReference type="Proteomes" id="UP000539985">
    <property type="component" value="Unassembled WGS sequence"/>
</dbReference>
<proteinExistence type="predicted"/>
<name>A0A7Y7XFW8_9PSED</name>
<reference evidence="1 2" key="1">
    <citation type="submission" date="2020-04" db="EMBL/GenBank/DDBJ databases">
        <title>Molecular characterization of pseudomonads from Agaricus bisporus reveal novel blotch 2 pathogens in Western Europe.</title>
        <authorList>
            <person name="Taparia T."/>
            <person name="Krijger M."/>
            <person name="Haynes E."/>
            <person name="Elpinstone J.G."/>
            <person name="Noble R."/>
            <person name="Van Der Wolf J."/>
        </authorList>
    </citation>
    <scope>NUCLEOTIDE SEQUENCE [LARGE SCALE GENOMIC DNA]</scope>
    <source>
        <strain evidence="1 2">H7001</strain>
    </source>
</reference>